<evidence type="ECO:0000313" key="3">
    <source>
        <dbReference type="Proteomes" id="UP000565441"/>
    </source>
</evidence>
<gene>
    <name evidence="2" type="ORF">D9615_009752</name>
</gene>
<evidence type="ECO:0000256" key="1">
    <source>
        <dbReference type="SAM" id="MobiDB-lite"/>
    </source>
</evidence>
<feature type="region of interest" description="Disordered" evidence="1">
    <location>
        <begin position="1"/>
        <end position="23"/>
    </location>
</feature>
<feature type="compositionally biased region" description="Basic residues" evidence="1">
    <location>
        <begin position="1"/>
        <end position="11"/>
    </location>
</feature>
<sequence>MSFKRHHHRREKAPPPHPFLSQDPHSQMVRLLNDDAGLQFEIHPHHAALILAYDRAVCNGTASFLNAPLGTIAFARAFNRTDYRYKMCEFDETTQEWTVPRPEIQVPDIRKFTYYLSDFNHLTLLEMSLVDLPALCHLILETLEYSKSPSQL</sequence>
<comment type="caution">
    <text evidence="2">The sequence shown here is derived from an EMBL/GenBank/DDBJ whole genome shotgun (WGS) entry which is preliminary data.</text>
</comment>
<organism evidence="2 3">
    <name type="scientific">Tricholomella constricta</name>
    <dbReference type="NCBI Taxonomy" id="117010"/>
    <lineage>
        <taxon>Eukaryota</taxon>
        <taxon>Fungi</taxon>
        <taxon>Dikarya</taxon>
        <taxon>Basidiomycota</taxon>
        <taxon>Agaricomycotina</taxon>
        <taxon>Agaricomycetes</taxon>
        <taxon>Agaricomycetidae</taxon>
        <taxon>Agaricales</taxon>
        <taxon>Tricholomatineae</taxon>
        <taxon>Lyophyllaceae</taxon>
        <taxon>Tricholomella</taxon>
    </lineage>
</organism>
<evidence type="ECO:0000313" key="2">
    <source>
        <dbReference type="EMBL" id="KAF5370467.1"/>
    </source>
</evidence>
<name>A0A8H5GST7_9AGAR</name>
<accession>A0A8H5GST7</accession>
<proteinExistence type="predicted"/>
<dbReference type="Proteomes" id="UP000565441">
    <property type="component" value="Unassembled WGS sequence"/>
</dbReference>
<dbReference type="AlphaFoldDB" id="A0A8H5GST7"/>
<protein>
    <submittedName>
        <fullName evidence="2">Uncharacterized protein</fullName>
    </submittedName>
</protein>
<dbReference type="EMBL" id="JAACJP010000052">
    <property type="protein sequence ID" value="KAF5370467.1"/>
    <property type="molecule type" value="Genomic_DNA"/>
</dbReference>
<reference evidence="2 3" key="1">
    <citation type="journal article" date="2020" name="ISME J.">
        <title>Uncovering the hidden diversity of litter-decomposition mechanisms in mushroom-forming fungi.</title>
        <authorList>
            <person name="Floudas D."/>
            <person name="Bentzer J."/>
            <person name="Ahren D."/>
            <person name="Johansson T."/>
            <person name="Persson P."/>
            <person name="Tunlid A."/>
        </authorList>
    </citation>
    <scope>NUCLEOTIDE SEQUENCE [LARGE SCALE GENOMIC DNA]</scope>
    <source>
        <strain evidence="2 3">CBS 661.87</strain>
    </source>
</reference>
<keyword evidence="3" id="KW-1185">Reference proteome</keyword>